<evidence type="ECO:0000256" key="1">
    <source>
        <dbReference type="ARBA" id="ARBA00004141"/>
    </source>
</evidence>
<keyword evidence="3 6" id="KW-1133">Transmembrane helix</keyword>
<organism evidence="8 9">
    <name type="scientific">Candidatus Yanofskybacteria bacterium GW2011_GWA2_41_22</name>
    <dbReference type="NCBI Taxonomy" id="1619023"/>
    <lineage>
        <taxon>Bacteria</taxon>
        <taxon>Candidatus Yanofskyibacteriota</taxon>
    </lineage>
</organism>
<dbReference type="Gene3D" id="1.25.40.10">
    <property type="entry name" value="Tetratricopeptide repeat domain"/>
    <property type="match status" value="1"/>
</dbReference>
<dbReference type="Proteomes" id="UP000033903">
    <property type="component" value="Unassembled WGS sequence"/>
</dbReference>
<feature type="transmembrane region" description="Helical" evidence="6">
    <location>
        <begin position="412"/>
        <end position="430"/>
    </location>
</feature>
<comment type="subcellular location">
    <subcellularLocation>
        <location evidence="1">Membrane</location>
        <topology evidence="1">Multi-pass membrane protein</topology>
    </subcellularLocation>
</comment>
<keyword evidence="4 6" id="KW-0472">Membrane</keyword>
<feature type="transmembrane region" description="Helical" evidence="6">
    <location>
        <begin position="12"/>
        <end position="34"/>
    </location>
</feature>
<accession>A0A0G0VIU2</accession>
<dbReference type="Pfam" id="PF13181">
    <property type="entry name" value="TPR_8"/>
    <property type="match status" value="1"/>
</dbReference>
<feature type="transmembrane region" description="Helical" evidence="6">
    <location>
        <begin position="223"/>
        <end position="240"/>
    </location>
</feature>
<evidence type="ECO:0000259" key="7">
    <source>
        <dbReference type="Pfam" id="PF04932"/>
    </source>
</evidence>
<feature type="transmembrane region" description="Helical" evidence="6">
    <location>
        <begin position="201"/>
        <end position="217"/>
    </location>
</feature>
<evidence type="ECO:0000313" key="9">
    <source>
        <dbReference type="Proteomes" id="UP000033903"/>
    </source>
</evidence>
<dbReference type="PANTHER" id="PTHR37422">
    <property type="entry name" value="TEICHURONIC ACID BIOSYNTHESIS PROTEIN TUAE"/>
    <property type="match status" value="1"/>
</dbReference>
<dbReference type="PANTHER" id="PTHR37422:SF13">
    <property type="entry name" value="LIPOPOLYSACCHARIDE BIOSYNTHESIS PROTEIN PA4999-RELATED"/>
    <property type="match status" value="1"/>
</dbReference>
<protein>
    <recommendedName>
        <fullName evidence="7">O-antigen ligase-related domain-containing protein</fullName>
    </recommendedName>
</protein>
<dbReference type="Pfam" id="PF04932">
    <property type="entry name" value="Wzy_C"/>
    <property type="match status" value="1"/>
</dbReference>
<feature type="transmembrane region" description="Helical" evidence="6">
    <location>
        <begin position="168"/>
        <end position="189"/>
    </location>
</feature>
<dbReference type="InterPro" id="IPR019734">
    <property type="entry name" value="TPR_rpt"/>
</dbReference>
<evidence type="ECO:0000256" key="5">
    <source>
        <dbReference type="PROSITE-ProRule" id="PRU00339"/>
    </source>
</evidence>
<feature type="transmembrane region" description="Helical" evidence="6">
    <location>
        <begin position="104"/>
        <end position="123"/>
    </location>
</feature>
<evidence type="ECO:0000256" key="4">
    <source>
        <dbReference type="ARBA" id="ARBA00023136"/>
    </source>
</evidence>
<evidence type="ECO:0000313" key="8">
    <source>
        <dbReference type="EMBL" id="KKS00935.1"/>
    </source>
</evidence>
<feature type="transmembrane region" description="Helical" evidence="6">
    <location>
        <begin position="130"/>
        <end position="148"/>
    </location>
</feature>
<evidence type="ECO:0000256" key="2">
    <source>
        <dbReference type="ARBA" id="ARBA00022692"/>
    </source>
</evidence>
<feature type="transmembrane region" description="Helical" evidence="6">
    <location>
        <begin position="40"/>
        <end position="58"/>
    </location>
</feature>
<dbReference type="EMBL" id="LCBA01000015">
    <property type="protein sequence ID" value="KKS00935.1"/>
    <property type="molecule type" value="Genomic_DNA"/>
</dbReference>
<feature type="domain" description="O-antigen ligase-related" evidence="7">
    <location>
        <begin position="205"/>
        <end position="366"/>
    </location>
</feature>
<gene>
    <name evidence="8" type="ORF">UU54_C0015G0002</name>
</gene>
<reference evidence="8 9" key="1">
    <citation type="journal article" date="2015" name="Nature">
        <title>rRNA introns, odd ribosomes, and small enigmatic genomes across a large radiation of phyla.</title>
        <authorList>
            <person name="Brown C.T."/>
            <person name="Hug L.A."/>
            <person name="Thomas B.C."/>
            <person name="Sharon I."/>
            <person name="Castelle C.J."/>
            <person name="Singh A."/>
            <person name="Wilkins M.J."/>
            <person name="Williams K.H."/>
            <person name="Banfield J.F."/>
        </authorList>
    </citation>
    <scope>NUCLEOTIDE SEQUENCE [LARGE SCALE GENOMIC DNA]</scope>
</reference>
<feature type="transmembrane region" description="Helical" evidence="6">
    <location>
        <begin position="354"/>
        <end position="375"/>
    </location>
</feature>
<evidence type="ECO:0000256" key="6">
    <source>
        <dbReference type="SAM" id="Phobius"/>
    </source>
</evidence>
<name>A0A0G0VIU2_9BACT</name>
<feature type="repeat" description="TPR" evidence="5">
    <location>
        <begin position="605"/>
        <end position="638"/>
    </location>
</feature>
<dbReference type="InterPro" id="IPR011990">
    <property type="entry name" value="TPR-like_helical_dom_sf"/>
</dbReference>
<proteinExistence type="predicted"/>
<feature type="repeat" description="TPR" evidence="5">
    <location>
        <begin position="674"/>
        <end position="707"/>
    </location>
</feature>
<dbReference type="InterPro" id="IPR051533">
    <property type="entry name" value="WaaL-like"/>
</dbReference>
<dbReference type="SMART" id="SM00028">
    <property type="entry name" value="TPR"/>
    <property type="match status" value="3"/>
</dbReference>
<keyword evidence="5" id="KW-0802">TPR repeat</keyword>
<sequence>MITKEPILAKILRYLMYATALVPLIIFSQFMSPFHFGKVIVFRSLIEIAAILYILLIWQDRTYLPKINKIFWAFFLFVIAFTVTTVTSMAPFSSFWGSLERMGGLWTFGHYFVFFVILISVLRSKQDWNLFLEIIIVSGILSAIYGFGQKTDMKFFIGSGNRARIFGTLGNPALFAGYQLLTLFLAGTLFFRKDNSRNKKIFFGLAAIIMSVAVLMTAVRGSILALGLGFLIFAFLYSWHYKTKIAKKILIGLLFCAALFVIFSLTMKNTAFVTKSSYLTRVTNLSFGNFTVQTRFWAWQAGLKGWSESPRTVLLGWGPENFNIPFSKNFNPKFFTGPGSETLFDRAHNMFVEVLVTMGLLGFLAYAGLFVTVFTSLKKIKQSSDNMIYGLGFIPLVVAYMFHNAFIFDTSANFITFFSILGFISFLSEFPKADNIQKNTIEPATHYNKTLWRLTAIVLIIIISALIYKTNVLPSKANYATTRAIILGWNGNFNGAVKKYQEAMIYGVPGKYEIRHRFGQYMLEQSQKSANLDSAKHFKPEFVNMLKMVIVEIQKNAEENPYDYLPNLYIARLNIILGKDDPKSPYNDEALTYGLKALALSPTFVRTNYEIAQAYLNKQDKTKAAEYFKRAVELNPEVGLSLWYWGIIEFDRGNEKLGVDLIGQALDKGFIGSESDYLKMITVFYRKGDYNKLVLLYQKIIVLNPNNPQYHASVAVAYAQVGKIDEAVAEARIAAKLSPEFEPEARRFVQSIGREF</sequence>
<feature type="transmembrane region" description="Helical" evidence="6">
    <location>
        <begin position="387"/>
        <end position="406"/>
    </location>
</feature>
<comment type="caution">
    <text evidence="8">The sequence shown here is derived from an EMBL/GenBank/DDBJ whole genome shotgun (WGS) entry which is preliminary data.</text>
</comment>
<feature type="transmembrane region" description="Helical" evidence="6">
    <location>
        <begin position="451"/>
        <end position="468"/>
    </location>
</feature>
<dbReference type="AlphaFoldDB" id="A0A0G0VIU2"/>
<evidence type="ECO:0000256" key="3">
    <source>
        <dbReference type="ARBA" id="ARBA00022989"/>
    </source>
</evidence>
<feature type="transmembrane region" description="Helical" evidence="6">
    <location>
        <begin position="249"/>
        <end position="267"/>
    </location>
</feature>
<keyword evidence="2 6" id="KW-0812">Transmembrane</keyword>
<dbReference type="PROSITE" id="PS50005">
    <property type="entry name" value="TPR"/>
    <property type="match status" value="2"/>
</dbReference>
<feature type="transmembrane region" description="Helical" evidence="6">
    <location>
        <begin position="70"/>
        <end position="92"/>
    </location>
</feature>
<dbReference type="GO" id="GO:0016020">
    <property type="term" value="C:membrane"/>
    <property type="evidence" value="ECO:0007669"/>
    <property type="project" value="UniProtKB-SubCell"/>
</dbReference>
<dbReference type="SUPFAM" id="SSF48452">
    <property type="entry name" value="TPR-like"/>
    <property type="match status" value="1"/>
</dbReference>
<dbReference type="InterPro" id="IPR007016">
    <property type="entry name" value="O-antigen_ligase-rel_domated"/>
</dbReference>